<protein>
    <submittedName>
        <fullName evidence="1">Uncharacterized protein</fullName>
    </submittedName>
</protein>
<dbReference type="EMBL" id="LQYG01000032">
    <property type="protein sequence ID" value="KYC64173.1"/>
    <property type="molecule type" value="Genomic_DNA"/>
</dbReference>
<proteinExistence type="predicted"/>
<evidence type="ECO:0000313" key="1">
    <source>
        <dbReference type="EMBL" id="KYC64173.1"/>
    </source>
</evidence>
<reference evidence="1 2" key="1">
    <citation type="submission" date="2016-01" db="EMBL/GenBank/DDBJ databases">
        <title>Genome Sequences of Twelve Sporeforming Bacillus Species Isolated from Foods.</title>
        <authorList>
            <person name="Berendsen E.M."/>
            <person name="Wells-Bennik M.H."/>
            <person name="Krawcyk A.O."/>
            <person name="De Jong A."/>
            <person name="Holsappel S."/>
            <person name="Eijlander R.T."/>
            <person name="Kuipers O.P."/>
        </authorList>
    </citation>
    <scope>NUCLEOTIDE SEQUENCE [LARGE SCALE GENOMIC DNA]</scope>
    <source>
        <strain evidence="1 2">B4098</strain>
    </source>
</reference>
<dbReference type="PATRIC" id="fig|1398.26.peg.2265"/>
<evidence type="ECO:0000313" key="2">
    <source>
        <dbReference type="Proteomes" id="UP000075288"/>
    </source>
</evidence>
<accession>A0A150K3L5</accession>
<dbReference type="AlphaFoldDB" id="A0A150K3L5"/>
<sequence>MNKPEKKQARRLCIYFYRRLVFSLLPREVNFFLVKKGFSTRLSNKVTQDVLKNGR</sequence>
<gene>
    <name evidence="1" type="ORF">B4098_2781</name>
</gene>
<organism evidence="1 2">
    <name type="scientific">Heyndrickxia coagulans</name>
    <name type="common">Weizmannia coagulans</name>
    <dbReference type="NCBI Taxonomy" id="1398"/>
    <lineage>
        <taxon>Bacteria</taxon>
        <taxon>Bacillati</taxon>
        <taxon>Bacillota</taxon>
        <taxon>Bacilli</taxon>
        <taxon>Bacillales</taxon>
        <taxon>Bacillaceae</taxon>
        <taxon>Heyndrickxia</taxon>
    </lineage>
</organism>
<comment type="caution">
    <text evidence="1">The sequence shown here is derived from an EMBL/GenBank/DDBJ whole genome shotgun (WGS) entry which is preliminary data.</text>
</comment>
<name>A0A150K3L5_HEYCO</name>
<dbReference type="Proteomes" id="UP000075288">
    <property type="component" value="Unassembled WGS sequence"/>
</dbReference>